<dbReference type="SUPFAM" id="SSF48498">
    <property type="entry name" value="Tetracyclin repressor-like, C-terminal domain"/>
    <property type="match status" value="1"/>
</dbReference>
<evidence type="ECO:0000313" key="6">
    <source>
        <dbReference type="EMBL" id="OAJ59727.1"/>
    </source>
</evidence>
<dbReference type="InterPro" id="IPR050109">
    <property type="entry name" value="HTH-type_TetR-like_transc_reg"/>
</dbReference>
<dbReference type="EMBL" id="LXJZ01000119">
    <property type="protein sequence ID" value="OAJ59831.1"/>
    <property type="molecule type" value="Genomic_DNA"/>
</dbReference>
<dbReference type="OrthoDB" id="4541465at2"/>
<comment type="caution">
    <text evidence="6">The sequence shown here is derived from an EMBL/GenBank/DDBJ whole genome shotgun (WGS) entry which is preliminary data.</text>
</comment>
<name>A0A1A9N812_9BURK</name>
<feature type="domain" description="HTH tetR-type" evidence="5">
    <location>
        <begin position="23"/>
        <end position="83"/>
    </location>
</feature>
<dbReference type="GO" id="GO:0000976">
    <property type="term" value="F:transcription cis-regulatory region binding"/>
    <property type="evidence" value="ECO:0007669"/>
    <property type="project" value="TreeGrafter"/>
</dbReference>
<dbReference type="Pfam" id="PF00440">
    <property type="entry name" value="TetR_N"/>
    <property type="match status" value="1"/>
</dbReference>
<evidence type="ECO:0000259" key="5">
    <source>
        <dbReference type="PROSITE" id="PS50977"/>
    </source>
</evidence>
<evidence type="ECO:0000256" key="4">
    <source>
        <dbReference type="PROSITE-ProRule" id="PRU00335"/>
    </source>
</evidence>
<dbReference type="STRING" id="1462993.A6V36_26040"/>
<evidence type="ECO:0000256" key="1">
    <source>
        <dbReference type="ARBA" id="ARBA00023015"/>
    </source>
</evidence>
<dbReference type="PANTHER" id="PTHR30055:SF234">
    <property type="entry name" value="HTH-TYPE TRANSCRIPTIONAL REGULATOR BETI"/>
    <property type="match status" value="1"/>
</dbReference>
<feature type="DNA-binding region" description="H-T-H motif" evidence="4">
    <location>
        <begin position="46"/>
        <end position="65"/>
    </location>
</feature>
<proteinExistence type="predicted"/>
<dbReference type="InterPro" id="IPR036271">
    <property type="entry name" value="Tet_transcr_reg_TetR-rel_C_sf"/>
</dbReference>
<dbReference type="PANTHER" id="PTHR30055">
    <property type="entry name" value="HTH-TYPE TRANSCRIPTIONAL REGULATOR RUTR"/>
    <property type="match status" value="1"/>
</dbReference>
<dbReference type="SUPFAM" id="SSF46689">
    <property type="entry name" value="Homeodomain-like"/>
    <property type="match status" value="1"/>
</dbReference>
<dbReference type="InterPro" id="IPR001647">
    <property type="entry name" value="HTH_TetR"/>
</dbReference>
<dbReference type="Gene3D" id="1.10.357.10">
    <property type="entry name" value="Tetracycline Repressor, domain 2"/>
    <property type="match status" value="1"/>
</dbReference>
<dbReference type="Proteomes" id="UP000077961">
    <property type="component" value="Unassembled WGS sequence"/>
</dbReference>
<dbReference type="PROSITE" id="PS50977">
    <property type="entry name" value="HTH_TETR_2"/>
    <property type="match status" value="1"/>
</dbReference>
<dbReference type="InterPro" id="IPR009057">
    <property type="entry name" value="Homeodomain-like_sf"/>
</dbReference>
<keyword evidence="3" id="KW-0804">Transcription</keyword>
<organism evidence="6 9">
    <name type="scientific">Paraburkholderia ginsengiterrae</name>
    <dbReference type="NCBI Taxonomy" id="1462993"/>
    <lineage>
        <taxon>Bacteria</taxon>
        <taxon>Pseudomonadati</taxon>
        <taxon>Pseudomonadota</taxon>
        <taxon>Betaproteobacteria</taxon>
        <taxon>Burkholderiales</taxon>
        <taxon>Burkholderiaceae</taxon>
        <taxon>Paraburkholderia</taxon>
    </lineage>
</organism>
<evidence type="ECO:0000256" key="2">
    <source>
        <dbReference type="ARBA" id="ARBA00023125"/>
    </source>
</evidence>
<dbReference type="AlphaFoldDB" id="A0A1A9N812"/>
<sequence length="226" mass="25080">MKSVKPRAAKTIAEPVAKNRRGVETRKRVIELTKGLIGELGYTGVTLDKISAAAEVAKSSLLWHFGSKEMLLAEAAISLFQEIEIDLQPENVARLSPAQRIDRLFDEVAEYFTRNPEAKGVVLALLFSDNLPQAVREHIRDGWEGHVRALVDGNATSARPLSPEMARVLLAVFHGCYCHWYANGRTEPIAHYLAPARELFVNWLQSGTAEDSSHKAAPVKRRARST</sequence>
<evidence type="ECO:0000313" key="8">
    <source>
        <dbReference type="Proteomes" id="UP000077961"/>
    </source>
</evidence>
<dbReference type="PRINTS" id="PR00455">
    <property type="entry name" value="HTHTETR"/>
</dbReference>
<dbReference type="EMBL" id="LXKA01000254">
    <property type="protein sequence ID" value="OAJ59727.1"/>
    <property type="molecule type" value="Genomic_DNA"/>
</dbReference>
<keyword evidence="2 4" id="KW-0238">DNA-binding</keyword>
<dbReference type="Proteomes" id="UP000078116">
    <property type="component" value="Unassembled WGS sequence"/>
</dbReference>
<evidence type="ECO:0000313" key="7">
    <source>
        <dbReference type="EMBL" id="OAJ59831.1"/>
    </source>
</evidence>
<accession>A0A1A9N812</accession>
<dbReference type="GO" id="GO:0003700">
    <property type="term" value="F:DNA-binding transcription factor activity"/>
    <property type="evidence" value="ECO:0007669"/>
    <property type="project" value="TreeGrafter"/>
</dbReference>
<reference evidence="8 9" key="1">
    <citation type="submission" date="2016-04" db="EMBL/GenBank/DDBJ databases">
        <title>Reclassification of Paraburkholderia panaciterrae (Farh et al. 2015) Dobritsa &amp; Samadpour 2016 as a later homotypic synonym of Paraburkholderia ginsengiterrae (Farh et al. 2015) Dobritsa &amp; Samadpour 2016.</title>
        <authorList>
            <person name="Dobritsa A.P."/>
            <person name="Kutumbaka K."/>
            <person name="Samadpour M."/>
        </authorList>
    </citation>
    <scope>NUCLEOTIDE SEQUENCE [LARGE SCALE GENOMIC DNA]</scope>
    <source>
        <strain evidence="6 9">DCY85</strain>
        <strain evidence="7 8">DCY85-1</strain>
    </source>
</reference>
<evidence type="ECO:0000256" key="3">
    <source>
        <dbReference type="ARBA" id="ARBA00023163"/>
    </source>
</evidence>
<gene>
    <name evidence="7" type="ORF">A6V36_26040</name>
    <name evidence="6" type="ORF">A6V37_26600</name>
</gene>
<keyword evidence="1" id="KW-0805">Transcription regulation</keyword>
<keyword evidence="8" id="KW-1185">Reference proteome</keyword>
<protein>
    <submittedName>
        <fullName evidence="6">TetR family transcriptional regulator</fullName>
    </submittedName>
</protein>
<evidence type="ECO:0000313" key="9">
    <source>
        <dbReference type="Proteomes" id="UP000078116"/>
    </source>
</evidence>
<dbReference type="RefSeq" id="WP_064267367.1">
    <property type="nucleotide sequence ID" value="NZ_LXJZ01000119.1"/>
</dbReference>